<name>A0A5C6TIU5_FUSOC</name>
<gene>
    <name evidence="1" type="ORF">FocTR4_00007797</name>
</gene>
<evidence type="ECO:0000313" key="1">
    <source>
        <dbReference type="EMBL" id="TXC10995.1"/>
    </source>
</evidence>
<evidence type="ECO:0000313" key="2">
    <source>
        <dbReference type="Proteomes" id="UP000321331"/>
    </source>
</evidence>
<comment type="caution">
    <text evidence="1">The sequence shown here is derived from an EMBL/GenBank/DDBJ whole genome shotgun (WGS) entry which is preliminary data.</text>
</comment>
<dbReference type="EMBL" id="VMNF01000003">
    <property type="protein sequence ID" value="TXC10995.1"/>
    <property type="molecule type" value="Genomic_DNA"/>
</dbReference>
<organism evidence="1 2">
    <name type="scientific">Fusarium oxysporum f. sp. cubense</name>
    <dbReference type="NCBI Taxonomy" id="61366"/>
    <lineage>
        <taxon>Eukaryota</taxon>
        <taxon>Fungi</taxon>
        <taxon>Dikarya</taxon>
        <taxon>Ascomycota</taxon>
        <taxon>Pezizomycotina</taxon>
        <taxon>Sordariomycetes</taxon>
        <taxon>Hypocreomycetidae</taxon>
        <taxon>Hypocreales</taxon>
        <taxon>Nectriaceae</taxon>
        <taxon>Fusarium</taxon>
        <taxon>Fusarium oxysporum species complex</taxon>
    </lineage>
</organism>
<sequence>MALTSPSKEIPGVKLSRFDVASPHREDIIGIQDEVMDMSCSIVQGIFGLERAIVFNYVV</sequence>
<dbReference type="AlphaFoldDB" id="A0A5C6TIU5"/>
<accession>A0A5C6TIU5</accession>
<protein>
    <submittedName>
        <fullName evidence="1">Uncharacterized protein</fullName>
    </submittedName>
</protein>
<reference evidence="1 2" key="1">
    <citation type="submission" date="2019-07" db="EMBL/GenBank/DDBJ databases">
        <title>The First High-Quality Draft Genome Sequence of the Causal Agent of the Current Panama Disease Epidemic.</title>
        <authorList>
            <person name="Warmington R.J."/>
            <person name="Kay W."/>
            <person name="Jeffries A."/>
            <person name="Bebber D."/>
            <person name="Moore K."/>
            <person name="Studholme D.J."/>
        </authorList>
    </citation>
    <scope>NUCLEOTIDE SEQUENCE [LARGE SCALE GENOMIC DNA]</scope>
    <source>
        <strain evidence="1 2">TR4</strain>
    </source>
</reference>
<dbReference type="Proteomes" id="UP000321331">
    <property type="component" value="Unassembled WGS sequence"/>
</dbReference>
<proteinExistence type="predicted"/>